<dbReference type="PANTHER" id="PTHR35092:SF1">
    <property type="entry name" value="CHLORINASE MJ1651"/>
    <property type="match status" value="1"/>
</dbReference>
<feature type="domain" description="S-adenosyl-l-methionine hydroxide adenosyltransferase C-terminal" evidence="4">
    <location>
        <begin position="175"/>
        <end position="256"/>
    </location>
</feature>
<evidence type="ECO:0000313" key="6">
    <source>
        <dbReference type="Proteomes" id="UP000239203"/>
    </source>
</evidence>
<dbReference type="InterPro" id="IPR046469">
    <property type="entry name" value="SAM_HAT_N"/>
</dbReference>
<evidence type="ECO:0008006" key="7">
    <source>
        <dbReference type="Google" id="ProtNLM"/>
    </source>
</evidence>
<dbReference type="OrthoDB" id="9792195at2"/>
<dbReference type="PANTHER" id="PTHR35092">
    <property type="entry name" value="CHLORINASE MJ1651"/>
    <property type="match status" value="1"/>
</dbReference>
<dbReference type="SUPFAM" id="SSF102522">
    <property type="entry name" value="Bacterial fluorinating enzyme, N-terminal domain"/>
    <property type="match status" value="1"/>
</dbReference>
<comment type="caution">
    <text evidence="5">The sequence shown here is derived from an EMBL/GenBank/DDBJ whole genome shotgun (WGS) entry which is preliminary data.</text>
</comment>
<feature type="domain" description="S-adenosyl-l-methionine hydroxide adenosyltransferase N-terminal" evidence="3">
    <location>
        <begin position="6"/>
        <end position="149"/>
    </location>
</feature>
<dbReference type="InterPro" id="IPR046470">
    <property type="entry name" value="SAM_HAT_C"/>
</dbReference>
<dbReference type="EMBL" id="PTIX01000006">
    <property type="protein sequence ID" value="PPK67849.1"/>
    <property type="molecule type" value="Genomic_DNA"/>
</dbReference>
<reference evidence="5 6" key="1">
    <citation type="submission" date="2018-02" db="EMBL/GenBank/DDBJ databases">
        <title>Genomic Encyclopedia of Archaeal and Bacterial Type Strains, Phase II (KMG-II): from individual species to whole genera.</title>
        <authorList>
            <person name="Goeker M."/>
        </authorList>
    </citation>
    <scope>NUCLEOTIDE SEQUENCE [LARGE SCALE GENOMIC DNA]</scope>
    <source>
        <strain evidence="5 6">YU 961-1</strain>
    </source>
</reference>
<dbReference type="Pfam" id="PF20257">
    <property type="entry name" value="SAM_HAT_C"/>
    <property type="match status" value="1"/>
</dbReference>
<accession>A0A2S6GRM3</accession>
<dbReference type="RefSeq" id="WP_104479145.1">
    <property type="nucleotide sequence ID" value="NZ_CP154825.1"/>
</dbReference>
<evidence type="ECO:0000259" key="3">
    <source>
        <dbReference type="Pfam" id="PF01887"/>
    </source>
</evidence>
<evidence type="ECO:0000256" key="1">
    <source>
        <dbReference type="ARBA" id="ARBA00022691"/>
    </source>
</evidence>
<gene>
    <name evidence="5" type="ORF">CLV40_10679</name>
</gene>
<dbReference type="Gene3D" id="3.40.50.10790">
    <property type="entry name" value="S-adenosyl-l-methionine hydroxide adenosyltransferase, N-terminal"/>
    <property type="match status" value="1"/>
</dbReference>
<dbReference type="SUPFAM" id="SSF101852">
    <property type="entry name" value="Bacterial fluorinating enzyme, C-terminal domain"/>
    <property type="match status" value="1"/>
</dbReference>
<dbReference type="Proteomes" id="UP000239203">
    <property type="component" value="Unassembled WGS sequence"/>
</dbReference>
<keyword evidence="6" id="KW-1185">Reference proteome</keyword>
<dbReference type="AlphaFoldDB" id="A0A2S6GRM3"/>
<dbReference type="PIRSF" id="PIRSF006779">
    <property type="entry name" value="UCP006779"/>
    <property type="match status" value="1"/>
</dbReference>
<dbReference type="InterPro" id="IPR023227">
    <property type="entry name" value="SAM_OH_AdoTrfase_C_sf"/>
</dbReference>
<dbReference type="Pfam" id="PF01887">
    <property type="entry name" value="SAM_HAT_N"/>
    <property type="match status" value="1"/>
</dbReference>
<dbReference type="InterPro" id="IPR023228">
    <property type="entry name" value="SAM_OH_AdoTrfase_N_sf"/>
</dbReference>
<sequence>MGYDWISFTTDYGLADAYPGVCEGVIGRIAPRARVLHLSHAVPAQDVRRGAAVLAQAVGYLPPAVHLAVVDPGVGTDRRPVAVVAGEAVLVGPDNGLLVAAAGVLGGITAAYELTEFRLEQVSATFHGRDVFAPTAAHLARGARPDEVGPAVDPAGLVRLPAPVTQVEAGRVTTEVLGVDGFGNVQLAATRLDAAPGTYVHAQVGDRSVEAVVGRTFADAPAGSAVLLVDSAGHLAIAVNAGSAAAVLTPRPGAPVVLLLAT</sequence>
<comment type="similarity">
    <text evidence="2">Belongs to the SAM hydrolase / SAM-dependent halogenase family.</text>
</comment>
<dbReference type="Gene3D" id="2.40.30.90">
    <property type="entry name" value="Bacterial fluorinating enzyme like"/>
    <property type="match status" value="1"/>
</dbReference>
<evidence type="ECO:0000256" key="2">
    <source>
        <dbReference type="ARBA" id="ARBA00024035"/>
    </source>
</evidence>
<name>A0A2S6GRM3_9PSEU</name>
<organism evidence="5 6">
    <name type="scientific">Actinokineospora auranticolor</name>
    <dbReference type="NCBI Taxonomy" id="155976"/>
    <lineage>
        <taxon>Bacteria</taxon>
        <taxon>Bacillati</taxon>
        <taxon>Actinomycetota</taxon>
        <taxon>Actinomycetes</taxon>
        <taxon>Pseudonocardiales</taxon>
        <taxon>Pseudonocardiaceae</taxon>
        <taxon>Actinokineospora</taxon>
    </lineage>
</organism>
<evidence type="ECO:0000313" key="5">
    <source>
        <dbReference type="EMBL" id="PPK67849.1"/>
    </source>
</evidence>
<proteinExistence type="inferred from homology"/>
<keyword evidence="1" id="KW-0949">S-adenosyl-L-methionine</keyword>
<evidence type="ECO:0000259" key="4">
    <source>
        <dbReference type="Pfam" id="PF20257"/>
    </source>
</evidence>
<protein>
    <recommendedName>
        <fullName evidence="7">SAM-dependent chlorinase/fluorinase</fullName>
    </recommendedName>
</protein>
<dbReference type="InterPro" id="IPR002747">
    <property type="entry name" value="SAM_OH_AdoTrfase"/>
</dbReference>